<dbReference type="OrthoDB" id="1779586at2"/>
<comment type="caution">
    <text evidence="3">The sequence shown here is derived from an EMBL/GenBank/DDBJ whole genome shotgun (WGS) entry which is preliminary data.</text>
</comment>
<dbReference type="Pfam" id="PF09581">
    <property type="entry name" value="Spore_III_AF"/>
    <property type="match status" value="1"/>
</dbReference>
<name>A0A412IVG3_9FIRM</name>
<accession>A0A412IVG3</accession>
<evidence type="ECO:0000313" key="4">
    <source>
        <dbReference type="Proteomes" id="UP000283295"/>
    </source>
</evidence>
<organism evidence="3 4">
    <name type="scientific">Coprococcus eutactus</name>
    <dbReference type="NCBI Taxonomy" id="33043"/>
    <lineage>
        <taxon>Bacteria</taxon>
        <taxon>Bacillati</taxon>
        <taxon>Bacillota</taxon>
        <taxon>Clostridia</taxon>
        <taxon>Lachnospirales</taxon>
        <taxon>Lachnospiraceae</taxon>
        <taxon>Coprococcus</taxon>
    </lineage>
</organism>
<reference evidence="3 4" key="1">
    <citation type="submission" date="2018-08" db="EMBL/GenBank/DDBJ databases">
        <title>A genome reference for cultivated species of the human gut microbiota.</title>
        <authorList>
            <person name="Zou Y."/>
            <person name="Xue W."/>
            <person name="Luo G."/>
        </authorList>
    </citation>
    <scope>NUCLEOTIDE SEQUENCE [LARGE SCALE GENOMIC DNA]</scope>
    <source>
        <strain evidence="3 4">AF22-21</strain>
    </source>
</reference>
<proteinExistence type="predicted"/>
<dbReference type="InterPro" id="IPR014245">
    <property type="entry name" value="Spore_III_AF"/>
</dbReference>
<keyword evidence="2" id="KW-0472">Membrane</keyword>
<evidence type="ECO:0008006" key="5">
    <source>
        <dbReference type="Google" id="ProtNLM"/>
    </source>
</evidence>
<evidence type="ECO:0000256" key="1">
    <source>
        <dbReference type="SAM" id="MobiDB-lite"/>
    </source>
</evidence>
<gene>
    <name evidence="3" type="ORF">DWX94_01140</name>
</gene>
<feature type="transmembrane region" description="Helical" evidence="2">
    <location>
        <begin position="20"/>
        <end position="38"/>
    </location>
</feature>
<evidence type="ECO:0000256" key="2">
    <source>
        <dbReference type="SAM" id="Phobius"/>
    </source>
</evidence>
<protein>
    <recommendedName>
        <fullName evidence="5">Stage III sporulation protein AF</fullName>
    </recommendedName>
</protein>
<dbReference type="AlphaFoldDB" id="A0A412IVG3"/>
<evidence type="ECO:0000313" key="3">
    <source>
        <dbReference type="EMBL" id="RGS44033.1"/>
    </source>
</evidence>
<keyword evidence="2" id="KW-1133">Transmembrane helix</keyword>
<dbReference type="EMBL" id="QRVK01000002">
    <property type="protein sequence ID" value="RGS44033.1"/>
    <property type="molecule type" value="Genomic_DNA"/>
</dbReference>
<feature type="region of interest" description="Disordered" evidence="1">
    <location>
        <begin position="137"/>
        <end position="158"/>
    </location>
</feature>
<feature type="transmembrane region" description="Helical" evidence="2">
    <location>
        <begin position="50"/>
        <end position="68"/>
    </location>
</feature>
<keyword evidence="2" id="KW-0812">Transmembrane</keyword>
<sequence length="183" mass="20489">MQAGSNPPAFTWRDVMLREWITNIIVCGILFSVILYLVPDPKMKKYIQTAIGFVMMIVVLTPVIRWLHSDDRVIFDMYEESLGANIDGGDDEVYVELMEKVIQDFISDRYGTYADVDIELSDEMEIAGIRVILSGDNPMEGENAQTGKQIDHGEADSGEMSKVLSDEYGLDQEKISIAGRAGK</sequence>
<dbReference type="Proteomes" id="UP000283295">
    <property type="component" value="Unassembled WGS sequence"/>
</dbReference>